<gene>
    <name evidence="1" type="ORF">Ddye_022114</name>
</gene>
<dbReference type="AlphaFoldDB" id="A0AAD9WWY4"/>
<organism evidence="1 2">
    <name type="scientific">Dipteronia dyeriana</name>
    <dbReference type="NCBI Taxonomy" id="168575"/>
    <lineage>
        <taxon>Eukaryota</taxon>
        <taxon>Viridiplantae</taxon>
        <taxon>Streptophyta</taxon>
        <taxon>Embryophyta</taxon>
        <taxon>Tracheophyta</taxon>
        <taxon>Spermatophyta</taxon>
        <taxon>Magnoliopsida</taxon>
        <taxon>eudicotyledons</taxon>
        <taxon>Gunneridae</taxon>
        <taxon>Pentapetalae</taxon>
        <taxon>rosids</taxon>
        <taxon>malvids</taxon>
        <taxon>Sapindales</taxon>
        <taxon>Sapindaceae</taxon>
        <taxon>Hippocastanoideae</taxon>
        <taxon>Acereae</taxon>
        <taxon>Dipteronia</taxon>
    </lineage>
</organism>
<keyword evidence="2" id="KW-1185">Reference proteome</keyword>
<comment type="caution">
    <text evidence="1">The sequence shown here is derived from an EMBL/GenBank/DDBJ whole genome shotgun (WGS) entry which is preliminary data.</text>
</comment>
<dbReference type="EMBL" id="JANJYI010000006">
    <property type="protein sequence ID" value="KAK2646919.1"/>
    <property type="molecule type" value="Genomic_DNA"/>
</dbReference>
<name>A0AAD9WWY4_9ROSI</name>
<proteinExistence type="predicted"/>
<protein>
    <submittedName>
        <fullName evidence="1">Uncharacterized protein</fullName>
    </submittedName>
</protein>
<sequence>MSTPDNIESLCKALEDEKTARGLMDVEKDAILGKLKKEKGMKAIAEAKRDSLRGRLSLEWIDGYRQTMIDIGVPPPHWDNFSY</sequence>
<accession>A0AAD9WWY4</accession>
<evidence type="ECO:0000313" key="1">
    <source>
        <dbReference type="EMBL" id="KAK2646919.1"/>
    </source>
</evidence>
<evidence type="ECO:0000313" key="2">
    <source>
        <dbReference type="Proteomes" id="UP001280121"/>
    </source>
</evidence>
<reference evidence="1" key="1">
    <citation type="journal article" date="2023" name="Plant J.">
        <title>Genome sequences and population genomics provide insights into the demographic history, inbreeding, and mutation load of two 'living fossil' tree species of Dipteronia.</title>
        <authorList>
            <person name="Feng Y."/>
            <person name="Comes H.P."/>
            <person name="Chen J."/>
            <person name="Zhu S."/>
            <person name="Lu R."/>
            <person name="Zhang X."/>
            <person name="Li P."/>
            <person name="Qiu J."/>
            <person name="Olsen K.M."/>
            <person name="Qiu Y."/>
        </authorList>
    </citation>
    <scope>NUCLEOTIDE SEQUENCE</scope>
    <source>
        <strain evidence="1">KIB01</strain>
    </source>
</reference>
<dbReference type="Proteomes" id="UP001280121">
    <property type="component" value="Unassembled WGS sequence"/>
</dbReference>